<dbReference type="EMBL" id="JAPMSZ010000005">
    <property type="protein sequence ID" value="KAJ5101758.1"/>
    <property type="molecule type" value="Genomic_DNA"/>
</dbReference>
<dbReference type="OrthoDB" id="2906425at2759"/>
<sequence length="86" mass="9863">MAKKVMLAVANNPKLLAQSQPILWYTDLYMGNIFVAEDNLAALPPDYEDIDADDKEIVLYNKEKAIWTKAYEVVSFLNDRVAWRAI</sequence>
<proteinExistence type="predicted"/>
<evidence type="ECO:0000313" key="2">
    <source>
        <dbReference type="Proteomes" id="UP001141434"/>
    </source>
</evidence>
<keyword evidence="2" id="KW-1185">Reference proteome</keyword>
<dbReference type="GeneID" id="81393730"/>
<protein>
    <submittedName>
        <fullName evidence="1">Uncharacterized protein</fullName>
    </submittedName>
</protein>
<organism evidence="1 2">
    <name type="scientific">Penicillium alfredii</name>
    <dbReference type="NCBI Taxonomy" id="1506179"/>
    <lineage>
        <taxon>Eukaryota</taxon>
        <taxon>Fungi</taxon>
        <taxon>Dikarya</taxon>
        <taxon>Ascomycota</taxon>
        <taxon>Pezizomycotina</taxon>
        <taxon>Eurotiomycetes</taxon>
        <taxon>Eurotiomycetidae</taxon>
        <taxon>Eurotiales</taxon>
        <taxon>Aspergillaceae</taxon>
        <taxon>Penicillium</taxon>
    </lineage>
</organism>
<name>A0A9W9KDH0_9EURO</name>
<comment type="caution">
    <text evidence="1">The sequence shown here is derived from an EMBL/GenBank/DDBJ whole genome shotgun (WGS) entry which is preliminary data.</text>
</comment>
<dbReference type="Proteomes" id="UP001141434">
    <property type="component" value="Unassembled WGS sequence"/>
</dbReference>
<evidence type="ECO:0000313" key="1">
    <source>
        <dbReference type="EMBL" id="KAJ5101758.1"/>
    </source>
</evidence>
<accession>A0A9W9KDH0</accession>
<gene>
    <name evidence="1" type="ORF">NUU61_003980</name>
</gene>
<reference evidence="1" key="2">
    <citation type="journal article" date="2023" name="IMA Fungus">
        <title>Comparative genomic study of the Penicillium genus elucidates a diverse pangenome and 15 lateral gene transfer events.</title>
        <authorList>
            <person name="Petersen C."/>
            <person name="Sorensen T."/>
            <person name="Nielsen M.R."/>
            <person name="Sondergaard T.E."/>
            <person name="Sorensen J.L."/>
            <person name="Fitzpatrick D.A."/>
            <person name="Frisvad J.C."/>
            <person name="Nielsen K.L."/>
        </authorList>
    </citation>
    <scope>NUCLEOTIDE SEQUENCE</scope>
    <source>
        <strain evidence="1">IBT 34128</strain>
    </source>
</reference>
<dbReference type="AlphaFoldDB" id="A0A9W9KDH0"/>
<dbReference type="RefSeq" id="XP_056512589.1">
    <property type="nucleotide sequence ID" value="XM_056654562.1"/>
</dbReference>
<reference evidence="1" key="1">
    <citation type="submission" date="2022-11" db="EMBL/GenBank/DDBJ databases">
        <authorList>
            <person name="Petersen C."/>
        </authorList>
    </citation>
    <scope>NUCLEOTIDE SEQUENCE</scope>
    <source>
        <strain evidence="1">IBT 34128</strain>
    </source>
</reference>